<feature type="transmembrane region" description="Helical" evidence="1">
    <location>
        <begin position="108"/>
        <end position="131"/>
    </location>
</feature>
<feature type="transmembrane region" description="Helical" evidence="1">
    <location>
        <begin position="219"/>
        <end position="240"/>
    </location>
</feature>
<keyword evidence="3" id="KW-1185">Reference proteome</keyword>
<name>A0ABP7CNC7_9MICO</name>
<evidence type="ECO:0000313" key="3">
    <source>
        <dbReference type="Proteomes" id="UP001501468"/>
    </source>
</evidence>
<sequence length="253" mass="26496">MEKWVGGMAVTTGNRERSVSGRPDALTSTNAVVAGVMLIVATVASLLSGPFLAPVTGANHLADAAGHQSQVATGVVLGFIAAFAAPGVAIALYPVLRRFGEGLALGSVAFRIIEGIFYAFGMVQLLSLATLSRDFVDARVPGDQRFTILGDAMLGQYRWLADVGLLLAFGIGGLSYYLLFYRSRLIPIWLSVWGIGGVVLLMVAAVLIIFGVVSPMSTGQVALAVPIGVQEMVLAVWLLVRGFDRSALAAAES</sequence>
<evidence type="ECO:0000313" key="2">
    <source>
        <dbReference type="EMBL" id="GAA3691110.1"/>
    </source>
</evidence>
<proteinExistence type="predicted"/>
<evidence type="ECO:0008006" key="4">
    <source>
        <dbReference type="Google" id="ProtNLM"/>
    </source>
</evidence>
<dbReference type="RefSeq" id="WP_344940686.1">
    <property type="nucleotide sequence ID" value="NZ_BAABDC010000001.1"/>
</dbReference>
<organism evidence="2 3">
    <name type="scientific">Terrabacter ginsenosidimutans</name>
    <dbReference type="NCBI Taxonomy" id="490575"/>
    <lineage>
        <taxon>Bacteria</taxon>
        <taxon>Bacillati</taxon>
        <taxon>Actinomycetota</taxon>
        <taxon>Actinomycetes</taxon>
        <taxon>Micrococcales</taxon>
        <taxon>Intrasporangiaceae</taxon>
        <taxon>Terrabacter</taxon>
    </lineage>
</organism>
<dbReference type="Pfam" id="PF14329">
    <property type="entry name" value="DUF4386"/>
    <property type="match status" value="1"/>
</dbReference>
<feature type="transmembrane region" description="Helical" evidence="1">
    <location>
        <begin position="159"/>
        <end position="180"/>
    </location>
</feature>
<keyword evidence="1" id="KW-0472">Membrane</keyword>
<accession>A0ABP7CNC7</accession>
<evidence type="ECO:0000256" key="1">
    <source>
        <dbReference type="SAM" id="Phobius"/>
    </source>
</evidence>
<dbReference type="Proteomes" id="UP001501468">
    <property type="component" value="Unassembled WGS sequence"/>
</dbReference>
<gene>
    <name evidence="2" type="ORF">GCM10022399_03690</name>
</gene>
<dbReference type="InterPro" id="IPR025495">
    <property type="entry name" value="DUF4386"/>
</dbReference>
<reference evidence="3" key="1">
    <citation type="journal article" date="2019" name="Int. J. Syst. Evol. Microbiol.">
        <title>The Global Catalogue of Microorganisms (GCM) 10K type strain sequencing project: providing services to taxonomists for standard genome sequencing and annotation.</title>
        <authorList>
            <consortium name="The Broad Institute Genomics Platform"/>
            <consortium name="The Broad Institute Genome Sequencing Center for Infectious Disease"/>
            <person name="Wu L."/>
            <person name="Ma J."/>
        </authorList>
    </citation>
    <scope>NUCLEOTIDE SEQUENCE [LARGE SCALE GENOMIC DNA]</scope>
    <source>
        <strain evidence="3">JCM 17125</strain>
    </source>
</reference>
<keyword evidence="1" id="KW-1133">Transmembrane helix</keyword>
<keyword evidence="1" id="KW-0812">Transmembrane</keyword>
<feature type="transmembrane region" description="Helical" evidence="1">
    <location>
        <begin position="192"/>
        <end position="213"/>
    </location>
</feature>
<comment type="caution">
    <text evidence="2">The sequence shown here is derived from an EMBL/GenBank/DDBJ whole genome shotgun (WGS) entry which is preliminary data.</text>
</comment>
<feature type="transmembrane region" description="Helical" evidence="1">
    <location>
        <begin position="72"/>
        <end position="96"/>
    </location>
</feature>
<dbReference type="EMBL" id="BAABDC010000001">
    <property type="protein sequence ID" value="GAA3691110.1"/>
    <property type="molecule type" value="Genomic_DNA"/>
</dbReference>
<protein>
    <recommendedName>
        <fullName evidence="4">DUF4386 domain-containing protein</fullName>
    </recommendedName>
</protein>
<feature type="transmembrane region" description="Helical" evidence="1">
    <location>
        <begin position="31"/>
        <end position="52"/>
    </location>
</feature>